<keyword evidence="3" id="KW-1185">Reference proteome</keyword>
<evidence type="ECO:0000313" key="3">
    <source>
        <dbReference type="Proteomes" id="UP001529510"/>
    </source>
</evidence>
<dbReference type="PANTHER" id="PTHR11905">
    <property type="entry name" value="ADAM A DISINTEGRIN AND METALLOPROTEASE DOMAIN"/>
    <property type="match status" value="1"/>
</dbReference>
<reference evidence="2 3" key="1">
    <citation type="submission" date="2024-05" db="EMBL/GenBank/DDBJ databases">
        <title>Genome sequencing and assembly of Indian major carp, Cirrhinus mrigala (Hamilton, 1822).</title>
        <authorList>
            <person name="Mohindra V."/>
            <person name="Chowdhury L.M."/>
            <person name="Lal K."/>
            <person name="Jena J.K."/>
        </authorList>
    </citation>
    <scope>NUCLEOTIDE SEQUENCE [LARGE SCALE GENOMIC DNA]</scope>
    <source>
        <strain evidence="2">CM1030</strain>
        <tissue evidence="2">Blood</tissue>
    </source>
</reference>
<dbReference type="InterPro" id="IPR006586">
    <property type="entry name" value="ADAM_Cys-rich"/>
</dbReference>
<evidence type="ECO:0000259" key="1">
    <source>
        <dbReference type="SMART" id="SM00608"/>
    </source>
</evidence>
<feature type="domain" description="ADAM cysteine-rich" evidence="1">
    <location>
        <begin position="1"/>
        <end position="55"/>
    </location>
</feature>
<organism evidence="2 3">
    <name type="scientific">Cirrhinus mrigala</name>
    <name type="common">Mrigala</name>
    <dbReference type="NCBI Taxonomy" id="683832"/>
    <lineage>
        <taxon>Eukaryota</taxon>
        <taxon>Metazoa</taxon>
        <taxon>Chordata</taxon>
        <taxon>Craniata</taxon>
        <taxon>Vertebrata</taxon>
        <taxon>Euteleostomi</taxon>
        <taxon>Actinopterygii</taxon>
        <taxon>Neopterygii</taxon>
        <taxon>Teleostei</taxon>
        <taxon>Ostariophysi</taxon>
        <taxon>Cypriniformes</taxon>
        <taxon>Cyprinidae</taxon>
        <taxon>Labeoninae</taxon>
        <taxon>Labeonini</taxon>
        <taxon>Cirrhinus</taxon>
    </lineage>
</organism>
<comment type="caution">
    <text evidence="2">The sequence shown here is derived from an EMBL/GenBank/DDBJ whole genome shotgun (WGS) entry which is preliminary data.</text>
</comment>
<dbReference type="AlphaFoldDB" id="A0ABD0QKD2"/>
<sequence>NAMCGKLQCENVQSSVIFGIKPSIIQTPIAGTTCWGVDFLLGSDVPDPGMVNEGT</sequence>
<protein>
    <recommendedName>
        <fullName evidence="1">ADAM cysteine-rich domain-containing protein</fullName>
    </recommendedName>
</protein>
<feature type="non-terminal residue" evidence="2">
    <location>
        <position position="1"/>
    </location>
</feature>
<dbReference type="Proteomes" id="UP001529510">
    <property type="component" value="Unassembled WGS sequence"/>
</dbReference>
<accession>A0ABD0QKD2</accession>
<name>A0ABD0QKD2_CIRMR</name>
<feature type="non-terminal residue" evidence="2">
    <location>
        <position position="55"/>
    </location>
</feature>
<dbReference type="Pfam" id="PF08516">
    <property type="entry name" value="ADAM_CR"/>
    <property type="match status" value="1"/>
</dbReference>
<dbReference type="SMART" id="SM00608">
    <property type="entry name" value="ACR"/>
    <property type="match status" value="1"/>
</dbReference>
<dbReference type="PANTHER" id="PTHR11905:SF136">
    <property type="entry name" value="DISINTEGRIN AND METALLOPROTEINASE DOMAIN-CONTAINING PROTEIN 9"/>
    <property type="match status" value="1"/>
</dbReference>
<gene>
    <name evidence="2" type="ORF">M9458_018171</name>
</gene>
<proteinExistence type="predicted"/>
<evidence type="ECO:0000313" key="2">
    <source>
        <dbReference type="EMBL" id="KAL0186501.1"/>
    </source>
</evidence>
<dbReference type="EMBL" id="JAMKFB020000008">
    <property type="protein sequence ID" value="KAL0186501.1"/>
    <property type="molecule type" value="Genomic_DNA"/>
</dbReference>